<proteinExistence type="inferred from homology"/>
<dbReference type="PANTHER" id="PTHR10890:SF27">
    <property type="entry name" value="CYSTEINE--TRNA LIGASE, MITOCHONDRIAL-RELATED"/>
    <property type="match status" value="1"/>
</dbReference>
<keyword evidence="9" id="KW-0067">ATP-binding</keyword>
<sequence length="1009" mass="116651">MLCNFSKNLAFFHAYRHFQFSTFITGHNPGQHEHSESKKQFFEWKMPEGYDTGVKVNNSFRCLGKKREHERVPLIVRNPKRVTWYTCGPTVYDDAHIGHASSYIRLDAIRRALTNFFDLEIVMAMGITNVDDKIISRAKLLDTEFLAMASHYEKRFKQDMEKLNVLPPTLYIRVSDVLPQIMGFVNKLLKNGDAYSTAKGNVWFNVDKFTQVGRLVPFNEDWVQSTDVDYFSDKQSKKDFALWKAAKPGEPYWPAPWGNGRPGWHVECSTMASLLFGDTIDIHTGGKDLCFPHHECELLQSESFHSCQQWVNYFLHAGALELHGSTVKMSKSFGNVVCIPDYLQTWTADGLRYFCLQTNWHSSLQYSEKFIEKAHLKVQKVRNFLRHCQQYVLGNMHGRVNACIVHQHLNECRNQVNAHLANDLDFAAVLAELEKLRNNVSKMFFTEIEHDSWDPDFEIRNPIDIMNVYKYMSQIYLKLGFTTLNASWEPIEDDRYAFSFKSFDKTEMTCSQSFVTLHCLLCEKECLNETDLLEHMSSHWQLENSCPFCPFSALEVDTLQEHVITKHAEELKTPKKRKSAPAGITQNDENICTSCSNPLQFYMLDDQVQAYCGECCFYEKNGPSMHASSSNNAGVDNASTPLYGSLSFDHDFLLAKEIEKEEIRRLHNDEINKQKAEEMQFQLLQEEHNIVSNDKDDFVSQSFKNMQKFVDRHQLSTAEYFSKRFEILEMLEVGLDDQFTCTNSILPFLCKKFKEFPPRDCEWWISSHVHHYGQGFGDSGWGCGFRNLQMMISSLISLEEFKDVLHRFKDGMPSIPKLQELIEVAWSAGFDQSGKEQLNRKLVKTRKWIGATEVFTLLGFCGLHCRVIDFHKFSDNAGKCHPSLFDWVSKYFQKRHEQARTVKTGSVHKCDLPILYLQHQGHSRSIIGVQVNIKRNVITQLLIFDPSHSKSQLSSLQTDGSLRKISSTFMRTLSSFKKSQYQIVAVEGIASPEQYERQKYVDTLSERIP</sequence>
<evidence type="ECO:0000256" key="5">
    <source>
        <dbReference type="ARBA" id="ARBA00022723"/>
    </source>
</evidence>
<evidence type="ECO:0000256" key="4">
    <source>
        <dbReference type="ARBA" id="ARBA00022598"/>
    </source>
</evidence>
<evidence type="ECO:0000256" key="3">
    <source>
        <dbReference type="ARBA" id="ARBA00012832"/>
    </source>
</evidence>
<evidence type="ECO:0000256" key="9">
    <source>
        <dbReference type="ARBA" id="ARBA00022840"/>
    </source>
</evidence>
<dbReference type="Gene3D" id="3.90.70.130">
    <property type="match status" value="1"/>
</dbReference>
<dbReference type="Pfam" id="PF01406">
    <property type="entry name" value="tRNA-synt_1e"/>
    <property type="match status" value="1"/>
</dbReference>
<dbReference type="SMART" id="SM00355">
    <property type="entry name" value="ZnF_C2H2"/>
    <property type="match status" value="2"/>
</dbReference>
<dbReference type="PANTHER" id="PTHR10890">
    <property type="entry name" value="CYSTEINYL-TRNA SYNTHETASE"/>
    <property type="match status" value="1"/>
</dbReference>
<dbReference type="CDD" id="cd00672">
    <property type="entry name" value="CysRS_core"/>
    <property type="match status" value="1"/>
</dbReference>
<evidence type="ECO:0000256" key="1">
    <source>
        <dbReference type="ARBA" id="ARBA00001947"/>
    </source>
</evidence>
<keyword evidence="7" id="KW-0378">Hydrolase</keyword>
<dbReference type="InterPro" id="IPR013087">
    <property type="entry name" value="Znf_C2H2_type"/>
</dbReference>
<reference evidence="14 15" key="1">
    <citation type="submission" date="2024-02" db="EMBL/GenBank/DDBJ databases">
        <authorList>
            <person name="Daric V."/>
            <person name="Darras S."/>
        </authorList>
    </citation>
    <scope>NUCLEOTIDE SEQUENCE [LARGE SCALE GENOMIC DNA]</scope>
</reference>
<name>A0ABP0GE59_CLALP</name>
<dbReference type="Gene3D" id="3.30.160.60">
    <property type="entry name" value="Classic Zinc Finger"/>
    <property type="match status" value="1"/>
</dbReference>
<dbReference type="InterPro" id="IPR014729">
    <property type="entry name" value="Rossmann-like_a/b/a_fold"/>
</dbReference>
<dbReference type="PRINTS" id="PR00983">
    <property type="entry name" value="TRNASYNTHCYS"/>
</dbReference>
<dbReference type="Proteomes" id="UP001642483">
    <property type="component" value="Unassembled WGS sequence"/>
</dbReference>
<evidence type="ECO:0000256" key="8">
    <source>
        <dbReference type="ARBA" id="ARBA00022833"/>
    </source>
</evidence>
<dbReference type="Pfam" id="PF07910">
    <property type="entry name" value="Peptidase_C78"/>
    <property type="match status" value="1"/>
</dbReference>
<keyword evidence="10" id="KW-0648">Protein biosynthesis</keyword>
<evidence type="ECO:0000256" key="10">
    <source>
        <dbReference type="ARBA" id="ARBA00022917"/>
    </source>
</evidence>
<dbReference type="EMBL" id="CAWYQH010000112">
    <property type="protein sequence ID" value="CAK8690032.1"/>
    <property type="molecule type" value="Genomic_DNA"/>
</dbReference>
<protein>
    <recommendedName>
        <fullName evidence="3">cysteine--tRNA ligase</fullName>
        <ecNumber evidence="3">6.1.1.16</ecNumber>
    </recommendedName>
    <alternativeName>
        <fullName evidence="12">Cysteinyl-tRNA synthetase</fullName>
    </alternativeName>
</protein>
<keyword evidence="4" id="KW-0436">Ligase</keyword>
<evidence type="ECO:0000256" key="11">
    <source>
        <dbReference type="ARBA" id="ARBA00023146"/>
    </source>
</evidence>
<dbReference type="Gene3D" id="3.40.50.620">
    <property type="entry name" value="HUPs"/>
    <property type="match status" value="1"/>
</dbReference>
<evidence type="ECO:0000256" key="6">
    <source>
        <dbReference type="ARBA" id="ARBA00022741"/>
    </source>
</evidence>
<keyword evidence="11" id="KW-0030">Aminoacyl-tRNA synthetase</keyword>
<evidence type="ECO:0000256" key="12">
    <source>
        <dbReference type="ARBA" id="ARBA00031499"/>
    </source>
</evidence>
<evidence type="ECO:0000313" key="14">
    <source>
        <dbReference type="EMBL" id="CAK8690032.1"/>
    </source>
</evidence>
<keyword evidence="5" id="KW-0479">Metal-binding</keyword>
<evidence type="ECO:0000313" key="15">
    <source>
        <dbReference type="Proteomes" id="UP001642483"/>
    </source>
</evidence>
<evidence type="ECO:0000256" key="7">
    <source>
        <dbReference type="ARBA" id="ARBA00022801"/>
    </source>
</evidence>
<feature type="domain" description="C2H2-type" evidence="13">
    <location>
        <begin position="519"/>
        <end position="539"/>
    </location>
</feature>
<dbReference type="InterPro" id="IPR015803">
    <property type="entry name" value="Cys-tRNA-ligase"/>
</dbReference>
<gene>
    <name evidence="14" type="ORF">CVLEPA_LOCUS22678</name>
</gene>
<accession>A0ABP0GE59</accession>
<evidence type="ECO:0000259" key="13">
    <source>
        <dbReference type="PROSITE" id="PS00028"/>
    </source>
</evidence>
<dbReference type="InterPro" id="IPR012462">
    <property type="entry name" value="UFSP1/2_DUB_cat"/>
</dbReference>
<comment type="similarity">
    <text evidence="2">Belongs to the class-I aminoacyl-tRNA synthetase family.</text>
</comment>
<keyword evidence="8" id="KW-0862">Zinc</keyword>
<dbReference type="InterPro" id="IPR032678">
    <property type="entry name" value="tRNA-synt_1_cat_dom"/>
</dbReference>
<comment type="cofactor">
    <cofactor evidence="1">
        <name>Zn(2+)</name>
        <dbReference type="ChEBI" id="CHEBI:29105"/>
    </cofactor>
</comment>
<keyword evidence="6" id="KW-0547">Nucleotide-binding</keyword>
<dbReference type="NCBIfam" id="TIGR00435">
    <property type="entry name" value="cysS"/>
    <property type="match status" value="1"/>
</dbReference>
<dbReference type="PROSITE" id="PS00028">
    <property type="entry name" value="ZINC_FINGER_C2H2_1"/>
    <property type="match status" value="1"/>
</dbReference>
<evidence type="ECO:0000256" key="2">
    <source>
        <dbReference type="ARBA" id="ARBA00005594"/>
    </source>
</evidence>
<comment type="caution">
    <text evidence="14">The sequence shown here is derived from an EMBL/GenBank/DDBJ whole genome shotgun (WGS) entry which is preliminary data.</text>
</comment>
<dbReference type="SUPFAM" id="SSF52374">
    <property type="entry name" value="Nucleotidylyl transferase"/>
    <property type="match status" value="1"/>
</dbReference>
<dbReference type="EC" id="6.1.1.16" evidence="3"/>
<keyword evidence="15" id="KW-1185">Reference proteome</keyword>
<dbReference type="InterPro" id="IPR024909">
    <property type="entry name" value="Cys-tRNA/MSH_ligase"/>
</dbReference>
<organism evidence="14 15">
    <name type="scientific">Clavelina lepadiformis</name>
    <name type="common">Light-bulb sea squirt</name>
    <name type="synonym">Ascidia lepadiformis</name>
    <dbReference type="NCBI Taxonomy" id="159417"/>
    <lineage>
        <taxon>Eukaryota</taxon>
        <taxon>Metazoa</taxon>
        <taxon>Chordata</taxon>
        <taxon>Tunicata</taxon>
        <taxon>Ascidiacea</taxon>
        <taxon>Aplousobranchia</taxon>
        <taxon>Clavelinidae</taxon>
        <taxon>Clavelina</taxon>
    </lineage>
</organism>